<dbReference type="SUPFAM" id="SSF53187">
    <property type="entry name" value="Zn-dependent exopeptidases"/>
    <property type="match status" value="1"/>
</dbReference>
<keyword evidence="2" id="KW-0732">Signal</keyword>
<name>A0ABY5PCF8_9ACTN</name>
<feature type="compositionally biased region" description="Basic and acidic residues" evidence="1">
    <location>
        <begin position="228"/>
        <end position="246"/>
    </location>
</feature>
<evidence type="ECO:0000256" key="1">
    <source>
        <dbReference type="SAM" id="MobiDB-lite"/>
    </source>
</evidence>
<dbReference type="EMBL" id="CP088295">
    <property type="protein sequence ID" value="UUY02135.1"/>
    <property type="molecule type" value="Genomic_DNA"/>
</dbReference>
<dbReference type="Proteomes" id="UP001058860">
    <property type="component" value="Chromosome"/>
</dbReference>
<sequence length="260" mass="28617">MRRLSLLLLTAVLLVPVAPATAAPPDVPSTDEIYATTGEVAAFGARKTGSPAGRAAADYVERTLESYGLDAWQEHATSYRWEPHRWGLEVAGETIDAFPSWHSFTESATDTGPFSTDPGGTKAEVVDVGDGLGNQFRRTDVRGKIVLFNLRFYTPLLALGLGAEFLYDPRLTLLKDSAALKQANPYITSYTDVLKQVKARGAVGFVGVLSDYYDSNKYLNEYYRPAERQRPRHVGDEDRGRADPVARPRRRRQGTGSPHA</sequence>
<protein>
    <submittedName>
        <fullName evidence="3">Uncharacterized protein</fullName>
    </submittedName>
</protein>
<evidence type="ECO:0000313" key="3">
    <source>
        <dbReference type="EMBL" id="UUY02135.1"/>
    </source>
</evidence>
<dbReference type="RefSeq" id="WP_353862668.1">
    <property type="nucleotide sequence ID" value="NZ_CP088295.1"/>
</dbReference>
<evidence type="ECO:0000256" key="2">
    <source>
        <dbReference type="SAM" id="SignalP"/>
    </source>
</evidence>
<feature type="region of interest" description="Disordered" evidence="1">
    <location>
        <begin position="228"/>
        <end position="260"/>
    </location>
</feature>
<evidence type="ECO:0000313" key="4">
    <source>
        <dbReference type="Proteomes" id="UP001058860"/>
    </source>
</evidence>
<feature type="chain" id="PRO_5047508877" evidence="2">
    <location>
        <begin position="23"/>
        <end position="260"/>
    </location>
</feature>
<keyword evidence="4" id="KW-1185">Reference proteome</keyword>
<accession>A0ABY5PCF8</accession>
<organism evidence="3 4">
    <name type="scientific">Svornostia abyssi</name>
    <dbReference type="NCBI Taxonomy" id="2898438"/>
    <lineage>
        <taxon>Bacteria</taxon>
        <taxon>Bacillati</taxon>
        <taxon>Actinomycetota</taxon>
        <taxon>Thermoleophilia</taxon>
        <taxon>Solirubrobacterales</taxon>
        <taxon>Baekduiaceae</taxon>
        <taxon>Svornostia</taxon>
    </lineage>
</organism>
<feature type="signal peptide" evidence="2">
    <location>
        <begin position="1"/>
        <end position="22"/>
    </location>
</feature>
<reference evidence="4" key="1">
    <citation type="submission" date="2021-11" db="EMBL/GenBank/DDBJ databases">
        <title>Cultivation dependent microbiological survey of springs from the worlds oldest radium mine currently devoted to the extraction of radon-saturated water.</title>
        <authorList>
            <person name="Kapinusova G."/>
            <person name="Smrhova T."/>
            <person name="Strejcek M."/>
            <person name="Suman J."/>
            <person name="Jani K."/>
            <person name="Pajer P."/>
            <person name="Uhlik O."/>
        </authorList>
    </citation>
    <scope>NUCLEOTIDE SEQUENCE [LARGE SCALE GENOMIC DNA]</scope>
    <source>
        <strain evidence="4">J379</strain>
    </source>
</reference>
<proteinExistence type="predicted"/>
<dbReference type="Gene3D" id="3.50.30.30">
    <property type="match status" value="1"/>
</dbReference>
<dbReference type="Gene3D" id="3.40.630.10">
    <property type="entry name" value="Zn peptidases"/>
    <property type="match status" value="1"/>
</dbReference>
<gene>
    <name evidence="3" type="ORF">LRS13_15590</name>
</gene>